<dbReference type="PANTHER" id="PTHR44591">
    <property type="entry name" value="STRESS RESPONSE REGULATOR PROTEIN 1"/>
    <property type="match status" value="1"/>
</dbReference>
<dbReference type="PANTHER" id="PTHR44591:SF23">
    <property type="entry name" value="CHEY SUBFAMILY"/>
    <property type="match status" value="1"/>
</dbReference>
<dbReference type="OrthoDB" id="9801101at2"/>
<sequence>MNEQQPTRDERPEFKIAVFGLATRFRKLLDIVLRHAHHNRYRYSIATSRGPGQFDVALVDMTATGAPNLFEKLTKVVDRDTVVRVGRRCDPSRQQDDLLVQSFVAQVLFTLNRVVDRQLSRKRELEASAGSRPGLVVSDFGVLRRPRVLVVDDSPTVRRQLGTALHQMGIDCEAVASAGEALEQLGMRRYELVLADVVMPDMDGYRMTRLIKKNRSLRGMPVVILTSRSSPFDLARGALAGCNSYLVKPVTLQSLRETLNRHLRRAVRREGGGEPLLA</sequence>
<feature type="domain" description="Response regulatory" evidence="3">
    <location>
        <begin position="147"/>
        <end position="263"/>
    </location>
</feature>
<gene>
    <name evidence="4" type="ORF">FHP08_09370</name>
</gene>
<evidence type="ECO:0000313" key="5">
    <source>
        <dbReference type="Proteomes" id="UP000321548"/>
    </source>
</evidence>
<dbReference type="EMBL" id="VDUY01000003">
    <property type="protein sequence ID" value="TXL66268.1"/>
    <property type="molecule type" value="Genomic_DNA"/>
</dbReference>
<evidence type="ECO:0000256" key="1">
    <source>
        <dbReference type="ARBA" id="ARBA00022553"/>
    </source>
</evidence>
<dbReference type="RefSeq" id="WP_147704179.1">
    <property type="nucleotide sequence ID" value="NZ_VDUY01000003.1"/>
</dbReference>
<dbReference type="PROSITE" id="PS50110">
    <property type="entry name" value="RESPONSE_REGULATORY"/>
    <property type="match status" value="1"/>
</dbReference>
<evidence type="ECO:0000259" key="3">
    <source>
        <dbReference type="PROSITE" id="PS50110"/>
    </source>
</evidence>
<evidence type="ECO:0000313" key="4">
    <source>
        <dbReference type="EMBL" id="TXL66268.1"/>
    </source>
</evidence>
<organism evidence="4 5">
    <name type="scientific">Zeimonas arvi</name>
    <dbReference type="NCBI Taxonomy" id="2498847"/>
    <lineage>
        <taxon>Bacteria</taxon>
        <taxon>Pseudomonadati</taxon>
        <taxon>Pseudomonadota</taxon>
        <taxon>Betaproteobacteria</taxon>
        <taxon>Burkholderiales</taxon>
        <taxon>Burkholderiaceae</taxon>
        <taxon>Zeimonas</taxon>
    </lineage>
</organism>
<reference evidence="4 5" key="1">
    <citation type="submission" date="2019-06" db="EMBL/GenBank/DDBJ databases">
        <title>Quisquiliibacterium sp. nov., isolated from a maize field.</title>
        <authorList>
            <person name="Lin S.-Y."/>
            <person name="Tsai C.-F."/>
            <person name="Young C.-C."/>
        </authorList>
    </citation>
    <scope>NUCLEOTIDE SEQUENCE [LARGE SCALE GENOMIC DNA]</scope>
    <source>
        <strain evidence="4 5">CC-CFT501</strain>
    </source>
</reference>
<dbReference type="InterPro" id="IPR011006">
    <property type="entry name" value="CheY-like_superfamily"/>
</dbReference>
<dbReference type="AlphaFoldDB" id="A0A5C8NY65"/>
<dbReference type="SUPFAM" id="SSF52172">
    <property type="entry name" value="CheY-like"/>
    <property type="match status" value="1"/>
</dbReference>
<feature type="modified residue" description="4-aspartylphosphate" evidence="2">
    <location>
        <position position="196"/>
    </location>
</feature>
<dbReference type="SMART" id="SM00448">
    <property type="entry name" value="REC"/>
    <property type="match status" value="1"/>
</dbReference>
<keyword evidence="5" id="KW-1185">Reference proteome</keyword>
<dbReference type="CDD" id="cd17546">
    <property type="entry name" value="REC_hyHK_CKI1_RcsC-like"/>
    <property type="match status" value="1"/>
</dbReference>
<dbReference type="GO" id="GO:0000160">
    <property type="term" value="P:phosphorelay signal transduction system"/>
    <property type="evidence" value="ECO:0007669"/>
    <property type="project" value="InterPro"/>
</dbReference>
<protein>
    <submittedName>
        <fullName evidence="4">Response regulator</fullName>
    </submittedName>
</protein>
<proteinExistence type="predicted"/>
<dbReference type="Pfam" id="PF00072">
    <property type="entry name" value="Response_reg"/>
    <property type="match status" value="1"/>
</dbReference>
<dbReference type="InterPro" id="IPR001789">
    <property type="entry name" value="Sig_transdc_resp-reg_receiver"/>
</dbReference>
<dbReference type="InterPro" id="IPR050595">
    <property type="entry name" value="Bact_response_regulator"/>
</dbReference>
<accession>A0A5C8NY65</accession>
<dbReference type="Gene3D" id="3.40.50.2300">
    <property type="match status" value="1"/>
</dbReference>
<keyword evidence="1 2" id="KW-0597">Phosphoprotein</keyword>
<evidence type="ECO:0000256" key="2">
    <source>
        <dbReference type="PROSITE-ProRule" id="PRU00169"/>
    </source>
</evidence>
<comment type="caution">
    <text evidence="4">The sequence shown here is derived from an EMBL/GenBank/DDBJ whole genome shotgun (WGS) entry which is preliminary data.</text>
</comment>
<name>A0A5C8NY65_9BURK</name>
<dbReference type="Proteomes" id="UP000321548">
    <property type="component" value="Unassembled WGS sequence"/>
</dbReference>